<dbReference type="RefSeq" id="WP_119532673.1">
    <property type="nucleotide sequence ID" value="NZ_QXTF01000001.1"/>
</dbReference>
<reference evidence="4 5" key="1">
    <citation type="submission" date="2018-09" db="EMBL/GenBank/DDBJ databases">
        <title>Sphingomonas sp. DAC4.</title>
        <authorList>
            <person name="Seo T."/>
        </authorList>
    </citation>
    <scope>NUCLEOTIDE SEQUENCE [LARGE SCALE GENOMIC DNA]</scope>
    <source>
        <strain evidence="4 5">DAC4</strain>
    </source>
</reference>
<dbReference type="PROSITE" id="PS51186">
    <property type="entry name" value="GNAT"/>
    <property type="match status" value="1"/>
</dbReference>
<evidence type="ECO:0000313" key="5">
    <source>
        <dbReference type="Proteomes" id="UP000285023"/>
    </source>
</evidence>
<dbReference type="Proteomes" id="UP000285023">
    <property type="component" value="Unassembled WGS sequence"/>
</dbReference>
<dbReference type="Gene3D" id="3.40.630.30">
    <property type="match status" value="1"/>
</dbReference>
<dbReference type="EMBL" id="QXTF01000001">
    <property type="protein sequence ID" value="RIX32588.1"/>
    <property type="molecule type" value="Genomic_DNA"/>
</dbReference>
<dbReference type="InterPro" id="IPR016181">
    <property type="entry name" value="Acyl_CoA_acyltransferase"/>
</dbReference>
<evidence type="ECO:0000259" key="3">
    <source>
        <dbReference type="PROSITE" id="PS51186"/>
    </source>
</evidence>
<dbReference type="OrthoDB" id="119501at2"/>
<dbReference type="CDD" id="cd04301">
    <property type="entry name" value="NAT_SF"/>
    <property type="match status" value="1"/>
</dbReference>
<feature type="domain" description="N-acetyltransferase" evidence="3">
    <location>
        <begin position="1"/>
        <end position="164"/>
    </location>
</feature>
<dbReference type="InterPro" id="IPR000182">
    <property type="entry name" value="GNAT_dom"/>
</dbReference>
<dbReference type="GO" id="GO:0016747">
    <property type="term" value="F:acyltransferase activity, transferring groups other than amino-acyl groups"/>
    <property type="evidence" value="ECO:0007669"/>
    <property type="project" value="InterPro"/>
</dbReference>
<keyword evidence="2" id="KW-0012">Acyltransferase</keyword>
<protein>
    <submittedName>
        <fullName evidence="4">GNAT family N-acetyltransferase</fullName>
    </submittedName>
</protein>
<evidence type="ECO:0000256" key="2">
    <source>
        <dbReference type="ARBA" id="ARBA00023315"/>
    </source>
</evidence>
<dbReference type="Pfam" id="PF00583">
    <property type="entry name" value="Acetyltransf_1"/>
    <property type="match status" value="1"/>
</dbReference>
<organism evidence="4 5">
    <name type="scientific">Sphingomonas edaphi</name>
    <dbReference type="NCBI Taxonomy" id="2315689"/>
    <lineage>
        <taxon>Bacteria</taxon>
        <taxon>Pseudomonadati</taxon>
        <taxon>Pseudomonadota</taxon>
        <taxon>Alphaproteobacteria</taxon>
        <taxon>Sphingomonadales</taxon>
        <taxon>Sphingomonadaceae</taxon>
        <taxon>Sphingomonas</taxon>
    </lineage>
</organism>
<dbReference type="PANTHER" id="PTHR43877:SF2">
    <property type="entry name" value="AMINOALKYLPHOSPHONATE N-ACETYLTRANSFERASE-RELATED"/>
    <property type="match status" value="1"/>
</dbReference>
<comment type="caution">
    <text evidence="4">The sequence shown here is derived from an EMBL/GenBank/DDBJ whole genome shotgun (WGS) entry which is preliminary data.</text>
</comment>
<sequence length="172" mass="19112">MHLELAVATDLPALHSLVESAYRGDSARAGWTHEADLLGGQRTDLAALQIMLDDPAQRVLVLRDGDRLDACVALANRGNGTVYVGMVTVAPRLQARGLGRLMLSASEEQAVRLFGATRIEMTVISQRTELIAWYERRGYRLSGERRPFPADDPRFGLPRRDDLEFTVLEKPL</sequence>
<dbReference type="AlphaFoldDB" id="A0A418Q3V2"/>
<proteinExistence type="predicted"/>
<name>A0A418Q3V2_9SPHN</name>
<evidence type="ECO:0000313" key="4">
    <source>
        <dbReference type="EMBL" id="RIX32588.1"/>
    </source>
</evidence>
<accession>A0A418Q3V2</accession>
<dbReference type="InterPro" id="IPR050832">
    <property type="entry name" value="Bact_Acetyltransf"/>
</dbReference>
<dbReference type="SUPFAM" id="SSF55729">
    <property type="entry name" value="Acyl-CoA N-acyltransferases (Nat)"/>
    <property type="match status" value="1"/>
</dbReference>
<gene>
    <name evidence="4" type="ORF">D3M59_06595</name>
</gene>
<keyword evidence="1 4" id="KW-0808">Transferase</keyword>
<keyword evidence="5" id="KW-1185">Reference proteome</keyword>
<dbReference type="PANTHER" id="PTHR43877">
    <property type="entry name" value="AMINOALKYLPHOSPHONATE N-ACETYLTRANSFERASE-RELATED-RELATED"/>
    <property type="match status" value="1"/>
</dbReference>
<evidence type="ECO:0000256" key="1">
    <source>
        <dbReference type="ARBA" id="ARBA00022679"/>
    </source>
</evidence>